<feature type="domain" description="Flagellar motor switch protein FliN-like C-terminal" evidence="2">
    <location>
        <begin position="279"/>
        <end position="348"/>
    </location>
</feature>
<dbReference type="Proteomes" id="UP000189628">
    <property type="component" value="Plasmid unnamed"/>
</dbReference>
<dbReference type="EMBL" id="CP019912">
    <property type="protein sequence ID" value="AQW31694.1"/>
    <property type="molecule type" value="Genomic_DNA"/>
</dbReference>
<evidence type="ECO:0000259" key="2">
    <source>
        <dbReference type="Pfam" id="PF01052"/>
    </source>
</evidence>
<organism evidence="3 4">
    <name type="scientific">blood disease bacterium A2-HR MARDI</name>
    <dbReference type="NCBI Taxonomy" id="1944648"/>
    <lineage>
        <taxon>Bacteria</taxon>
        <taxon>Pseudomonadati</taxon>
        <taxon>Pseudomonadota</taxon>
        <taxon>Betaproteobacteria</taxon>
        <taxon>Burkholderiales</taxon>
        <taxon>Burkholderiaceae</taxon>
        <taxon>Ralstonia</taxon>
        <taxon>Ralstonia solanacearum species complex</taxon>
    </lineage>
</organism>
<evidence type="ECO:0000313" key="4">
    <source>
        <dbReference type="Proteomes" id="UP000189628"/>
    </source>
</evidence>
<dbReference type="Gene3D" id="2.30.330.10">
    <property type="entry name" value="SpoA-like"/>
    <property type="match status" value="1"/>
</dbReference>
<gene>
    <name evidence="3" type="ORF">B0B51_17110</name>
</gene>
<evidence type="ECO:0000313" key="3">
    <source>
        <dbReference type="EMBL" id="AQW31694.1"/>
    </source>
</evidence>
<proteinExistence type="inferred from homology"/>
<comment type="similarity">
    <text evidence="1">Belongs to the FliN/MopA/SpaO family.</text>
</comment>
<dbReference type="PANTHER" id="PTHR30034">
    <property type="entry name" value="FLAGELLAR MOTOR SWITCH PROTEIN FLIM"/>
    <property type="match status" value="1"/>
</dbReference>
<geneLocation type="plasmid" evidence="3">
    <name>unnamed</name>
</geneLocation>
<sequence length="355" mass="38090">MNAGPSFSALEPHLRAFTPAHAALTRLLDGVHRGGESDDWQLQLARTPVAASAPITLSIQSAQCHAELIIDGAHYPALHAIARETDRPRRLALGNLWLAPVLQALEDAGLSDAQLTNLRRLKADAVDTAGPVLPLQIASAVHTCRCDIRALNWQGLPPAPPAADPDTILHRFSGLALPGRLRVASRRCRRDTLDRLAPGDILLGWNDATYRPATDEGTVCLAWGDARQPHLTATAHYKDGIVTTLDLPPLTDDDDAFQDDFATAPRMPAGNSADSSVPLEQLEVPVHLELAVMGMPLSELAALQPQHVLTLPVKIRDATVRLVCHGQTLGHGQLVAVGEQLGLQIASIGKHHAER</sequence>
<dbReference type="InterPro" id="IPR036429">
    <property type="entry name" value="SpoA-like_sf"/>
</dbReference>
<dbReference type="PANTHER" id="PTHR30034:SF6">
    <property type="entry name" value="YOP PROTEINS TRANSLOCATION PROTEIN Q"/>
    <property type="match status" value="1"/>
</dbReference>
<dbReference type="InterPro" id="IPR013385">
    <property type="entry name" value="T3SS_SpaO/YscQ/SpaO"/>
</dbReference>
<name>A0A1U9VLX5_9RALS</name>
<keyword evidence="3" id="KW-0614">Plasmid</keyword>
<evidence type="ECO:0000256" key="1">
    <source>
        <dbReference type="ARBA" id="ARBA00009226"/>
    </source>
</evidence>
<dbReference type="SUPFAM" id="SSF101801">
    <property type="entry name" value="Surface presentation of antigens (SPOA)"/>
    <property type="match status" value="1"/>
</dbReference>
<dbReference type="GO" id="GO:0071978">
    <property type="term" value="P:bacterial-type flagellum-dependent swarming motility"/>
    <property type="evidence" value="ECO:0007669"/>
    <property type="project" value="TreeGrafter"/>
</dbReference>
<dbReference type="AlphaFoldDB" id="A0A1U9VLX5"/>
<accession>A0A1U9VLX5</accession>
<dbReference type="Pfam" id="PF01052">
    <property type="entry name" value="FliMN_C"/>
    <property type="match status" value="1"/>
</dbReference>
<dbReference type="RefSeq" id="WP_078223258.1">
    <property type="nucleotide sequence ID" value="NZ_CP019912.1"/>
</dbReference>
<dbReference type="GO" id="GO:0030254">
    <property type="term" value="P:protein secretion by the type III secretion system"/>
    <property type="evidence" value="ECO:0007669"/>
    <property type="project" value="InterPro"/>
</dbReference>
<protein>
    <submittedName>
        <fullName evidence="3">Type III secretion system apparatus protein hrcq</fullName>
    </submittedName>
</protein>
<reference evidence="3 4" key="1">
    <citation type="submission" date="2017-02" db="EMBL/GenBank/DDBJ databases">
        <title>Blood Disease Bacterium A2-HR MARDI.</title>
        <authorList>
            <person name="Badrun R."/>
            <person name="Abu Bakar N."/>
            <person name="Laboh R."/>
        </authorList>
    </citation>
    <scope>NUCLEOTIDE SEQUENCE [LARGE SCALE GENOMIC DNA]</scope>
    <source>
        <strain evidence="3 4">A2-HR MARDI</strain>
        <plasmid evidence="4">Plasmid</plasmid>
    </source>
</reference>
<dbReference type="GO" id="GO:0050918">
    <property type="term" value="P:positive chemotaxis"/>
    <property type="evidence" value="ECO:0007669"/>
    <property type="project" value="TreeGrafter"/>
</dbReference>
<dbReference type="InterPro" id="IPR001543">
    <property type="entry name" value="FliN-like_C"/>
</dbReference>
<dbReference type="NCBIfam" id="TIGR02551">
    <property type="entry name" value="SpaO_YscQ"/>
    <property type="match status" value="1"/>
</dbReference>